<comment type="caution">
    <text evidence="6">The sequence shown here is derived from an EMBL/GenBank/DDBJ whole genome shotgun (WGS) entry which is preliminary data.</text>
</comment>
<accession>A0A839ETY4</accession>
<proteinExistence type="predicted"/>
<keyword evidence="3" id="KW-0804">Transcription</keyword>
<name>A0A839ETY4_9HYPH</name>
<protein>
    <submittedName>
        <fullName evidence="6">AcrR family transcriptional regulator</fullName>
    </submittedName>
</protein>
<keyword evidence="2 4" id="KW-0238">DNA-binding</keyword>
<dbReference type="PROSITE" id="PS50977">
    <property type="entry name" value="HTH_TETR_2"/>
    <property type="match status" value="1"/>
</dbReference>
<dbReference type="Gene3D" id="1.10.357.10">
    <property type="entry name" value="Tetracycline Repressor, domain 2"/>
    <property type="match status" value="1"/>
</dbReference>
<keyword evidence="7" id="KW-1185">Reference proteome</keyword>
<dbReference type="PANTHER" id="PTHR30055">
    <property type="entry name" value="HTH-TYPE TRANSCRIPTIONAL REGULATOR RUTR"/>
    <property type="match status" value="1"/>
</dbReference>
<sequence>MNKAVGEHPANSLGELSKPMYLLIILNQTRLSSTVCQRHALDLIGNHGSVNELRAIGFMTKTDSLHPSGTAELSRSERKHRAILDAATEVFLQNGYLGTNMDDIAARSAVSKQTVYKHFESKEALFVEIVTSMVSVAGDRVHNQIPEFRDSDDLAAYLLNYACQQLTVVLTPRLMQLRRLVIGEVSRFPELAQVLYERGPKRAMAMLTATFTVLAERSLLEIEDPSVAASHFNWLIMAEPVNQVMLLGDGAIPEPEELRLHAAQGVRVFMAAYGRT</sequence>
<evidence type="ECO:0000313" key="7">
    <source>
        <dbReference type="Proteomes" id="UP000549052"/>
    </source>
</evidence>
<dbReference type="InterPro" id="IPR039536">
    <property type="entry name" value="TetR_C_Proteobacteria"/>
</dbReference>
<evidence type="ECO:0000313" key="6">
    <source>
        <dbReference type="EMBL" id="MBA8880816.1"/>
    </source>
</evidence>
<organism evidence="6 7">
    <name type="scientific">Phyllobacterium myrsinacearum</name>
    <dbReference type="NCBI Taxonomy" id="28101"/>
    <lineage>
        <taxon>Bacteria</taxon>
        <taxon>Pseudomonadati</taxon>
        <taxon>Pseudomonadota</taxon>
        <taxon>Alphaproteobacteria</taxon>
        <taxon>Hyphomicrobiales</taxon>
        <taxon>Phyllobacteriaceae</taxon>
        <taxon>Phyllobacterium</taxon>
    </lineage>
</organism>
<dbReference type="Proteomes" id="UP000549052">
    <property type="component" value="Unassembled WGS sequence"/>
</dbReference>
<dbReference type="SUPFAM" id="SSF46689">
    <property type="entry name" value="Homeodomain-like"/>
    <property type="match status" value="1"/>
</dbReference>
<feature type="DNA-binding region" description="H-T-H motif" evidence="4">
    <location>
        <begin position="100"/>
        <end position="119"/>
    </location>
</feature>
<evidence type="ECO:0000256" key="4">
    <source>
        <dbReference type="PROSITE-ProRule" id="PRU00335"/>
    </source>
</evidence>
<dbReference type="PANTHER" id="PTHR30055:SF146">
    <property type="entry name" value="HTH-TYPE TRANSCRIPTIONAL DUAL REGULATOR CECR"/>
    <property type="match status" value="1"/>
</dbReference>
<dbReference type="PRINTS" id="PR00455">
    <property type="entry name" value="HTHTETR"/>
</dbReference>
<evidence type="ECO:0000256" key="2">
    <source>
        <dbReference type="ARBA" id="ARBA00023125"/>
    </source>
</evidence>
<dbReference type="Pfam" id="PF00440">
    <property type="entry name" value="TetR_N"/>
    <property type="match status" value="1"/>
</dbReference>
<evidence type="ECO:0000256" key="3">
    <source>
        <dbReference type="ARBA" id="ARBA00023163"/>
    </source>
</evidence>
<reference evidence="6 7" key="1">
    <citation type="submission" date="2020-07" db="EMBL/GenBank/DDBJ databases">
        <title>Genomic Encyclopedia of Type Strains, Phase IV (KMG-V): Genome sequencing to study the core and pangenomes of soil and plant-associated prokaryotes.</title>
        <authorList>
            <person name="Whitman W."/>
        </authorList>
    </citation>
    <scope>NUCLEOTIDE SEQUENCE [LARGE SCALE GENOMIC DNA]</scope>
    <source>
        <strain evidence="6 7">AN3</strain>
    </source>
</reference>
<dbReference type="Pfam" id="PF14246">
    <property type="entry name" value="TetR_C_7"/>
    <property type="match status" value="1"/>
</dbReference>
<dbReference type="GO" id="GO:0000976">
    <property type="term" value="F:transcription cis-regulatory region binding"/>
    <property type="evidence" value="ECO:0007669"/>
    <property type="project" value="TreeGrafter"/>
</dbReference>
<dbReference type="GO" id="GO:0003700">
    <property type="term" value="F:DNA-binding transcription factor activity"/>
    <property type="evidence" value="ECO:0007669"/>
    <property type="project" value="TreeGrafter"/>
</dbReference>
<dbReference type="InterPro" id="IPR009057">
    <property type="entry name" value="Homeodomain-like_sf"/>
</dbReference>
<dbReference type="AlphaFoldDB" id="A0A839ETY4"/>
<keyword evidence="1" id="KW-0805">Transcription regulation</keyword>
<evidence type="ECO:0000256" key="1">
    <source>
        <dbReference type="ARBA" id="ARBA00023015"/>
    </source>
</evidence>
<evidence type="ECO:0000259" key="5">
    <source>
        <dbReference type="PROSITE" id="PS50977"/>
    </source>
</evidence>
<gene>
    <name evidence="6" type="ORF">FHW16_004541</name>
</gene>
<dbReference type="EMBL" id="JACGXN010000009">
    <property type="protein sequence ID" value="MBA8880816.1"/>
    <property type="molecule type" value="Genomic_DNA"/>
</dbReference>
<dbReference type="InterPro" id="IPR001647">
    <property type="entry name" value="HTH_TetR"/>
</dbReference>
<feature type="domain" description="HTH tetR-type" evidence="5">
    <location>
        <begin position="77"/>
        <end position="137"/>
    </location>
</feature>
<dbReference type="InterPro" id="IPR050109">
    <property type="entry name" value="HTH-type_TetR-like_transc_reg"/>
</dbReference>
<dbReference type="FunFam" id="1.10.10.60:FF:000141">
    <property type="entry name" value="TetR family transcriptional regulator"/>
    <property type="match status" value="1"/>
</dbReference>